<evidence type="ECO:0000313" key="2">
    <source>
        <dbReference type="EMBL" id="LAA85427.1"/>
    </source>
</evidence>
<feature type="region of interest" description="Disordered" evidence="1">
    <location>
        <begin position="1"/>
        <end position="54"/>
    </location>
</feature>
<protein>
    <submittedName>
        <fullName evidence="2">Uncharacterized protein</fullName>
    </submittedName>
</protein>
<dbReference type="AlphaFoldDB" id="A0A2D4IML5"/>
<reference evidence="2" key="1">
    <citation type="submission" date="2017-07" db="EMBL/GenBank/DDBJ databases">
        <authorList>
            <person name="Mikheyev A."/>
            <person name="Grau M."/>
        </authorList>
    </citation>
    <scope>NUCLEOTIDE SEQUENCE</scope>
    <source>
        <tissue evidence="2">Venom_gland</tissue>
    </source>
</reference>
<dbReference type="EMBL" id="IACK01114002">
    <property type="protein sequence ID" value="LAA85427.1"/>
    <property type="molecule type" value="Transcribed_RNA"/>
</dbReference>
<evidence type="ECO:0000256" key="1">
    <source>
        <dbReference type="SAM" id="MobiDB-lite"/>
    </source>
</evidence>
<proteinExistence type="predicted"/>
<organism evidence="2">
    <name type="scientific">Micrurus lemniscatus lemniscatus</name>
    <dbReference type="NCBI Taxonomy" id="129467"/>
    <lineage>
        <taxon>Eukaryota</taxon>
        <taxon>Metazoa</taxon>
        <taxon>Chordata</taxon>
        <taxon>Craniata</taxon>
        <taxon>Vertebrata</taxon>
        <taxon>Euteleostomi</taxon>
        <taxon>Lepidosauria</taxon>
        <taxon>Squamata</taxon>
        <taxon>Bifurcata</taxon>
        <taxon>Unidentata</taxon>
        <taxon>Episquamata</taxon>
        <taxon>Toxicofera</taxon>
        <taxon>Serpentes</taxon>
        <taxon>Colubroidea</taxon>
        <taxon>Elapidae</taxon>
        <taxon>Elapinae</taxon>
        <taxon>Micrurus</taxon>
    </lineage>
</organism>
<sequence length="114" mass="13083">MDEIRKNSPISGRKTIKKIVFPPEPGSKVQGNPSWEGGPGRTPAPHSGHPGERVETWKGLPCREIPWHMLNLLIQMKDKDFIPLEGIKEFYWSGSRTCKWWAGQKYFSFMKVDS</sequence>
<accession>A0A2D4IML5</accession>
<name>A0A2D4IML5_MICLE</name>
<reference evidence="2" key="2">
    <citation type="submission" date="2017-11" db="EMBL/GenBank/DDBJ databases">
        <title>Coralsnake Venomics: Analyses of Venom Gland Transcriptomes and Proteomes of Six Brazilian Taxa.</title>
        <authorList>
            <person name="Aird S.D."/>
            <person name="Jorge da Silva N."/>
            <person name="Qiu L."/>
            <person name="Villar-Briones A."/>
            <person name="Aparecida-Saddi V."/>
            <person name="Campos-Telles M.P."/>
            <person name="Grau M."/>
            <person name="Mikheyev A.S."/>
        </authorList>
    </citation>
    <scope>NUCLEOTIDE SEQUENCE</scope>
    <source>
        <tissue evidence="2">Venom_gland</tissue>
    </source>
</reference>